<organism evidence="5 6">
    <name type="scientific">Kineococcus endophyticus</name>
    <dbReference type="NCBI Taxonomy" id="1181883"/>
    <lineage>
        <taxon>Bacteria</taxon>
        <taxon>Bacillati</taxon>
        <taxon>Actinomycetota</taxon>
        <taxon>Actinomycetes</taxon>
        <taxon>Kineosporiales</taxon>
        <taxon>Kineosporiaceae</taxon>
        <taxon>Kineococcus</taxon>
    </lineage>
</organism>
<sequence>MSEDARRFWDEQAATFDEAADHGLRDPGVRRAWSDLLLPLLPSGAVVADLGCGTGTLSVLLAEAGHDVHGVDLSPRMVEAARAKADAAGVPARFSVGDAADPPVEPGSVDVVLARHVLWAFEDPADVLGAWTRLLRPGGRFLLVEGRWSTGAGLRAAELADLVRRHRGEAAVTRLTAPAYWGGPVEDERYLVVSRR</sequence>
<dbReference type="Gene3D" id="3.40.50.150">
    <property type="entry name" value="Vaccinia Virus protein VP39"/>
    <property type="match status" value="1"/>
</dbReference>
<evidence type="ECO:0000256" key="2">
    <source>
        <dbReference type="ARBA" id="ARBA00022679"/>
    </source>
</evidence>
<dbReference type="InterPro" id="IPR029063">
    <property type="entry name" value="SAM-dependent_MTases_sf"/>
</dbReference>
<dbReference type="PANTHER" id="PTHR43464">
    <property type="entry name" value="METHYLTRANSFERASE"/>
    <property type="match status" value="1"/>
</dbReference>
<evidence type="ECO:0000313" key="5">
    <source>
        <dbReference type="EMBL" id="MEW9267724.1"/>
    </source>
</evidence>
<comment type="caution">
    <text evidence="5">The sequence shown here is derived from an EMBL/GenBank/DDBJ whole genome shotgun (WGS) entry which is preliminary data.</text>
</comment>
<evidence type="ECO:0000256" key="1">
    <source>
        <dbReference type="ARBA" id="ARBA00022603"/>
    </source>
</evidence>
<dbReference type="EMBL" id="JBFNQN010000022">
    <property type="protein sequence ID" value="MEW9267724.1"/>
    <property type="molecule type" value="Genomic_DNA"/>
</dbReference>
<dbReference type="InterPro" id="IPR013216">
    <property type="entry name" value="Methyltransf_11"/>
</dbReference>
<dbReference type="EC" id="2.1.-.-" evidence="5"/>
<keyword evidence="1 5" id="KW-0489">Methyltransferase</keyword>
<protein>
    <submittedName>
        <fullName evidence="5">Class I SAM-dependent methyltransferase</fullName>
        <ecNumber evidence="5">2.1.-.-</ecNumber>
    </submittedName>
</protein>
<gene>
    <name evidence="5" type="ORF">AB1207_23525</name>
</gene>
<feature type="domain" description="Methyltransferase type 11" evidence="4">
    <location>
        <begin position="49"/>
        <end position="142"/>
    </location>
</feature>
<name>A0ABV3PDJ6_9ACTN</name>
<dbReference type="CDD" id="cd02440">
    <property type="entry name" value="AdoMet_MTases"/>
    <property type="match status" value="1"/>
</dbReference>
<dbReference type="GO" id="GO:0008168">
    <property type="term" value="F:methyltransferase activity"/>
    <property type="evidence" value="ECO:0007669"/>
    <property type="project" value="UniProtKB-KW"/>
</dbReference>
<dbReference type="GO" id="GO:0032259">
    <property type="term" value="P:methylation"/>
    <property type="evidence" value="ECO:0007669"/>
    <property type="project" value="UniProtKB-KW"/>
</dbReference>
<dbReference type="Pfam" id="PF08241">
    <property type="entry name" value="Methyltransf_11"/>
    <property type="match status" value="1"/>
</dbReference>
<keyword evidence="3" id="KW-0949">S-adenosyl-L-methionine</keyword>
<dbReference type="SUPFAM" id="SSF53335">
    <property type="entry name" value="S-adenosyl-L-methionine-dependent methyltransferases"/>
    <property type="match status" value="1"/>
</dbReference>
<proteinExistence type="predicted"/>
<dbReference type="RefSeq" id="WP_367641181.1">
    <property type="nucleotide sequence ID" value="NZ_JBFNQN010000022.1"/>
</dbReference>
<accession>A0ABV3PDJ6</accession>
<evidence type="ECO:0000313" key="6">
    <source>
        <dbReference type="Proteomes" id="UP001555826"/>
    </source>
</evidence>
<keyword evidence="6" id="KW-1185">Reference proteome</keyword>
<dbReference type="PANTHER" id="PTHR43464:SF19">
    <property type="entry name" value="UBIQUINONE BIOSYNTHESIS O-METHYLTRANSFERASE, MITOCHONDRIAL"/>
    <property type="match status" value="1"/>
</dbReference>
<evidence type="ECO:0000259" key="4">
    <source>
        <dbReference type="Pfam" id="PF08241"/>
    </source>
</evidence>
<keyword evidence="2 5" id="KW-0808">Transferase</keyword>
<dbReference type="Proteomes" id="UP001555826">
    <property type="component" value="Unassembled WGS sequence"/>
</dbReference>
<reference evidence="5 6" key="1">
    <citation type="submission" date="2024-07" db="EMBL/GenBank/DDBJ databases">
        <authorList>
            <person name="Thanompreechachai J."/>
            <person name="Duangmal K."/>
        </authorList>
    </citation>
    <scope>NUCLEOTIDE SEQUENCE [LARGE SCALE GENOMIC DNA]</scope>
    <source>
        <strain evidence="5 6">KCTC 19886</strain>
    </source>
</reference>
<evidence type="ECO:0000256" key="3">
    <source>
        <dbReference type="ARBA" id="ARBA00022691"/>
    </source>
</evidence>